<organism evidence="2 3">
    <name type="scientific">Thelephora terrestris</name>
    <dbReference type="NCBI Taxonomy" id="56493"/>
    <lineage>
        <taxon>Eukaryota</taxon>
        <taxon>Fungi</taxon>
        <taxon>Dikarya</taxon>
        <taxon>Basidiomycota</taxon>
        <taxon>Agaricomycotina</taxon>
        <taxon>Agaricomycetes</taxon>
        <taxon>Thelephorales</taxon>
        <taxon>Thelephoraceae</taxon>
        <taxon>Thelephora</taxon>
    </lineage>
</organism>
<dbReference type="EMBL" id="WIUZ02000010">
    <property type="protein sequence ID" value="KAF9783335.1"/>
    <property type="molecule type" value="Genomic_DNA"/>
</dbReference>
<comment type="caution">
    <text evidence="2">The sequence shown here is derived from an EMBL/GenBank/DDBJ whole genome shotgun (WGS) entry which is preliminary data.</text>
</comment>
<name>A0A9P6L5N8_9AGAM</name>
<feature type="region of interest" description="Disordered" evidence="1">
    <location>
        <begin position="209"/>
        <end position="248"/>
    </location>
</feature>
<evidence type="ECO:0000313" key="2">
    <source>
        <dbReference type="EMBL" id="KAF9783335.1"/>
    </source>
</evidence>
<feature type="compositionally biased region" description="Polar residues" evidence="1">
    <location>
        <begin position="216"/>
        <end position="236"/>
    </location>
</feature>
<evidence type="ECO:0000313" key="3">
    <source>
        <dbReference type="Proteomes" id="UP000736335"/>
    </source>
</evidence>
<reference evidence="2" key="2">
    <citation type="submission" date="2020-11" db="EMBL/GenBank/DDBJ databases">
        <authorList>
            <consortium name="DOE Joint Genome Institute"/>
            <person name="Kuo A."/>
            <person name="Miyauchi S."/>
            <person name="Kiss E."/>
            <person name="Drula E."/>
            <person name="Kohler A."/>
            <person name="Sanchez-Garcia M."/>
            <person name="Andreopoulos B."/>
            <person name="Barry K.W."/>
            <person name="Bonito G."/>
            <person name="Buee M."/>
            <person name="Carver A."/>
            <person name="Chen C."/>
            <person name="Cichocki N."/>
            <person name="Clum A."/>
            <person name="Culley D."/>
            <person name="Crous P.W."/>
            <person name="Fauchery L."/>
            <person name="Girlanda M."/>
            <person name="Hayes R."/>
            <person name="Keri Z."/>
            <person name="Labutti K."/>
            <person name="Lipzen A."/>
            <person name="Lombard V."/>
            <person name="Magnuson J."/>
            <person name="Maillard F."/>
            <person name="Morin E."/>
            <person name="Murat C."/>
            <person name="Nolan M."/>
            <person name="Ohm R."/>
            <person name="Pangilinan J."/>
            <person name="Pereira M."/>
            <person name="Perotto S."/>
            <person name="Peter M."/>
            <person name="Riley R."/>
            <person name="Sitrit Y."/>
            <person name="Stielow B."/>
            <person name="Szollosi G."/>
            <person name="Zifcakova L."/>
            <person name="Stursova M."/>
            <person name="Spatafora J.W."/>
            <person name="Tedersoo L."/>
            <person name="Vaario L.-M."/>
            <person name="Yamada A."/>
            <person name="Yan M."/>
            <person name="Wang P."/>
            <person name="Xu J."/>
            <person name="Bruns T."/>
            <person name="Baldrian P."/>
            <person name="Vilgalys R."/>
            <person name="Henrissat B."/>
            <person name="Grigoriev I.V."/>
            <person name="Hibbett D."/>
            <person name="Nagy L.G."/>
            <person name="Martin F.M."/>
        </authorList>
    </citation>
    <scope>NUCLEOTIDE SEQUENCE</scope>
    <source>
        <strain evidence="2">UH-Tt-Lm1</strain>
    </source>
</reference>
<sequence>MDSEYLSPIGSPRNPPLNLTSRSNRDRVDRRTEGRGSVPRTLTPARTESGRRAASEPPNWSLAVSRSLPARRKPWVLGTKSTVGRAPRVDEESLDLDASPSPSIADRRDIPEPGVDISDLPAPPPSPNADDQVGSIYKILDWLCAENTSRYESLCDLHTNLISVGKSVVNLSQGLETIFSQGGLIHTSFSSLKDSQYDNANTIYSLMSTRCPERTNIPTNKKNPTSRPTSQSNGTRSAKPGPRRAGQA</sequence>
<protein>
    <submittedName>
        <fullName evidence="2">Uncharacterized protein</fullName>
    </submittedName>
</protein>
<feature type="region of interest" description="Disordered" evidence="1">
    <location>
        <begin position="83"/>
        <end position="129"/>
    </location>
</feature>
<reference evidence="2" key="1">
    <citation type="journal article" date="2020" name="Nat. Commun.">
        <title>Large-scale genome sequencing of mycorrhizal fungi provides insights into the early evolution of symbiotic traits.</title>
        <authorList>
            <person name="Miyauchi S."/>
            <person name="Kiss E."/>
            <person name="Kuo A."/>
            <person name="Drula E."/>
            <person name="Kohler A."/>
            <person name="Sanchez-Garcia M."/>
            <person name="Morin E."/>
            <person name="Andreopoulos B."/>
            <person name="Barry K.W."/>
            <person name="Bonito G."/>
            <person name="Buee M."/>
            <person name="Carver A."/>
            <person name="Chen C."/>
            <person name="Cichocki N."/>
            <person name="Clum A."/>
            <person name="Culley D."/>
            <person name="Crous P.W."/>
            <person name="Fauchery L."/>
            <person name="Girlanda M."/>
            <person name="Hayes R.D."/>
            <person name="Keri Z."/>
            <person name="LaButti K."/>
            <person name="Lipzen A."/>
            <person name="Lombard V."/>
            <person name="Magnuson J."/>
            <person name="Maillard F."/>
            <person name="Murat C."/>
            <person name="Nolan M."/>
            <person name="Ohm R.A."/>
            <person name="Pangilinan J."/>
            <person name="Pereira M.F."/>
            <person name="Perotto S."/>
            <person name="Peter M."/>
            <person name="Pfister S."/>
            <person name="Riley R."/>
            <person name="Sitrit Y."/>
            <person name="Stielow J.B."/>
            <person name="Szollosi G."/>
            <person name="Zifcakova L."/>
            <person name="Stursova M."/>
            <person name="Spatafora J.W."/>
            <person name="Tedersoo L."/>
            <person name="Vaario L.M."/>
            <person name="Yamada A."/>
            <person name="Yan M."/>
            <person name="Wang P."/>
            <person name="Xu J."/>
            <person name="Bruns T."/>
            <person name="Baldrian P."/>
            <person name="Vilgalys R."/>
            <person name="Dunand C."/>
            <person name="Henrissat B."/>
            <person name="Grigoriev I.V."/>
            <person name="Hibbett D."/>
            <person name="Nagy L.G."/>
            <person name="Martin F.M."/>
        </authorList>
    </citation>
    <scope>NUCLEOTIDE SEQUENCE</scope>
    <source>
        <strain evidence="2">UH-Tt-Lm1</strain>
    </source>
</reference>
<proteinExistence type="predicted"/>
<keyword evidence="3" id="KW-1185">Reference proteome</keyword>
<dbReference type="AlphaFoldDB" id="A0A9P6L5N8"/>
<evidence type="ECO:0000256" key="1">
    <source>
        <dbReference type="SAM" id="MobiDB-lite"/>
    </source>
</evidence>
<accession>A0A9P6L5N8</accession>
<feature type="region of interest" description="Disordered" evidence="1">
    <location>
        <begin position="1"/>
        <end position="61"/>
    </location>
</feature>
<dbReference type="Proteomes" id="UP000736335">
    <property type="component" value="Unassembled WGS sequence"/>
</dbReference>
<gene>
    <name evidence="2" type="ORF">BJ322DRAFT_1070281</name>
</gene>
<feature type="compositionally biased region" description="Basic and acidic residues" evidence="1">
    <location>
        <begin position="23"/>
        <end position="34"/>
    </location>
</feature>